<sequence length="114" mass="12770">MFSQAALVEKSRPEAEDLLPKIFGFDKKPENISASDVHLTDHAVKMMLRREVNSRDLIEAIYNPSEVCAGRGPNVKICRATVGSRNVEVVYSPIEGKNSKYTIRVITVHTQDKL</sequence>
<name>C7DID6_MICA2</name>
<gene>
    <name evidence="1" type="ORF">UNLARM2_0828</name>
</gene>
<keyword evidence="2" id="KW-1185">Reference proteome</keyword>
<evidence type="ECO:0000313" key="2">
    <source>
        <dbReference type="Proteomes" id="UP000332487"/>
    </source>
</evidence>
<evidence type="ECO:0000313" key="1">
    <source>
        <dbReference type="EMBL" id="EET89710.1"/>
    </source>
</evidence>
<dbReference type="AlphaFoldDB" id="C7DID6"/>
<dbReference type="Proteomes" id="UP000332487">
    <property type="component" value="Unassembled WGS sequence"/>
</dbReference>
<proteinExistence type="predicted"/>
<reference evidence="1 2" key="2">
    <citation type="journal article" date="2010" name="Proc. Natl. Acad. Sci. U.S.A.">
        <title>Enigmatic, ultrasmall, uncultivated Archaea.</title>
        <authorList>
            <person name="Baker B.J."/>
            <person name="Comolli L.R."/>
            <person name="Dick G.J."/>
            <person name="Hauser L.J."/>
            <person name="Hyatt D."/>
            <person name="Dill B.D."/>
            <person name="Land M.L."/>
            <person name="Verberkmoes N.C."/>
            <person name="Hettich R.L."/>
            <person name="Banfield J.F."/>
        </authorList>
    </citation>
    <scope>NUCLEOTIDE SEQUENCE [LARGE SCALE GENOMIC DNA]</scope>
    <source>
        <strain evidence="1">ARMAN-2</strain>
    </source>
</reference>
<organism evidence="1 2">
    <name type="scientific">Candidatus Micrarchaeum acidiphilum ARMAN-2</name>
    <dbReference type="NCBI Taxonomy" id="425595"/>
    <lineage>
        <taxon>Archaea</taxon>
        <taxon>Candidatus Micrarchaeota</taxon>
        <taxon>Candidatus Micrarchaeia</taxon>
        <taxon>Candidatus Micrarchaeales</taxon>
        <taxon>Candidatus Micrarchaeaceae</taxon>
        <taxon>Candidatus Micrarchaeum</taxon>
    </lineage>
</organism>
<dbReference type="EMBL" id="GG697241">
    <property type="protein sequence ID" value="EET89710.1"/>
    <property type="molecule type" value="Genomic_DNA"/>
</dbReference>
<reference evidence="1 2" key="1">
    <citation type="journal article" date="2009" name="Genome Biol.">
        <title>Community-wide analysis of microbial genome sequence signatures.</title>
        <authorList>
            <person name="Dick G.J."/>
            <person name="Andersson A.F."/>
            <person name="Baker B.J."/>
            <person name="Simmons S.L."/>
            <person name="Thomas B.C."/>
            <person name="Yelton A.P."/>
            <person name="Banfield J.F."/>
        </authorList>
    </citation>
    <scope>NUCLEOTIDE SEQUENCE [LARGE SCALE GENOMIC DNA]</scope>
    <source>
        <strain evidence="1">ARMAN-2</strain>
    </source>
</reference>
<protein>
    <recommendedName>
        <fullName evidence="3">DUF4258 domain-containing protein</fullName>
    </recommendedName>
</protein>
<dbReference type="InterPro" id="IPR025354">
    <property type="entry name" value="DUF4258"/>
</dbReference>
<evidence type="ECO:0008006" key="3">
    <source>
        <dbReference type="Google" id="ProtNLM"/>
    </source>
</evidence>
<accession>C7DID6</accession>
<dbReference type="Pfam" id="PF14076">
    <property type="entry name" value="DUF4258"/>
    <property type="match status" value="1"/>
</dbReference>